<accession>A0AAV3ZFC2</accession>
<dbReference type="InterPro" id="IPR018109">
    <property type="entry name" value="Folylpolyglutamate_synth_CS"/>
</dbReference>
<dbReference type="InterPro" id="IPR036615">
    <property type="entry name" value="Mur_ligase_C_dom_sf"/>
</dbReference>
<dbReference type="GO" id="GO:0005829">
    <property type="term" value="C:cytosol"/>
    <property type="evidence" value="ECO:0007669"/>
    <property type="project" value="TreeGrafter"/>
</dbReference>
<comment type="catalytic activity">
    <reaction evidence="16 17">
        <text>(6S)-5,6,7,8-tetrahydrofolyl-(gamma-L-Glu)(n) + L-glutamate + ATP = (6S)-5,6,7,8-tetrahydrofolyl-(gamma-L-Glu)(n+1) + ADP + phosphate + H(+)</text>
        <dbReference type="Rhea" id="RHEA:10580"/>
        <dbReference type="Rhea" id="RHEA-COMP:14738"/>
        <dbReference type="Rhea" id="RHEA-COMP:14740"/>
        <dbReference type="ChEBI" id="CHEBI:15378"/>
        <dbReference type="ChEBI" id="CHEBI:29985"/>
        <dbReference type="ChEBI" id="CHEBI:30616"/>
        <dbReference type="ChEBI" id="CHEBI:43474"/>
        <dbReference type="ChEBI" id="CHEBI:141005"/>
        <dbReference type="ChEBI" id="CHEBI:456216"/>
        <dbReference type="EC" id="6.3.2.17"/>
    </reaction>
</comment>
<evidence type="ECO:0000256" key="2">
    <source>
        <dbReference type="ARBA" id="ARBA00004305"/>
    </source>
</evidence>
<keyword evidence="15" id="KW-0472">Membrane</keyword>
<evidence type="ECO:0000256" key="12">
    <source>
        <dbReference type="ARBA" id="ARBA00022840"/>
    </source>
</evidence>
<evidence type="ECO:0000256" key="16">
    <source>
        <dbReference type="ARBA" id="ARBA00047493"/>
    </source>
</evidence>
<feature type="binding site" evidence="19">
    <location>
        <position position="245"/>
    </location>
    <ligand>
        <name>Mg(2+)</name>
        <dbReference type="ChEBI" id="CHEBI:18420"/>
        <label>1</label>
    </ligand>
</feature>
<comment type="caution">
    <text evidence="21">The sequence shown here is derived from an EMBL/GenBank/DDBJ whole genome shotgun (WGS) entry which is preliminary data.</text>
</comment>
<keyword evidence="9 19" id="KW-0479">Metal-binding</keyword>
<keyword evidence="10 18" id="KW-0547">Nucleotide-binding</keyword>
<evidence type="ECO:0000313" key="22">
    <source>
        <dbReference type="Proteomes" id="UP000735302"/>
    </source>
</evidence>
<protein>
    <recommendedName>
        <fullName evidence="17">Folylpolyglutamate synthase</fullName>
        <ecNumber evidence="17">6.3.2.17</ecNumber>
    </recommendedName>
    <alternativeName>
        <fullName evidence="17">Folylpoly-gamma-glutamate synthetase</fullName>
    </alternativeName>
    <alternativeName>
        <fullName evidence="17">Tetrahydrofolylpolyglutamate synthase</fullName>
    </alternativeName>
</protein>
<feature type="compositionally biased region" description="Polar residues" evidence="20">
    <location>
        <begin position="494"/>
        <end position="505"/>
    </location>
</feature>
<evidence type="ECO:0000256" key="1">
    <source>
        <dbReference type="ARBA" id="ARBA00004273"/>
    </source>
</evidence>
<evidence type="ECO:0000256" key="15">
    <source>
        <dbReference type="ARBA" id="ARBA00023136"/>
    </source>
</evidence>
<evidence type="ECO:0000256" key="4">
    <source>
        <dbReference type="ARBA" id="ARBA00005150"/>
    </source>
</evidence>
<feature type="binding site" evidence="19">
    <location>
        <position position="143"/>
    </location>
    <ligand>
        <name>Mg(2+)</name>
        <dbReference type="ChEBI" id="CHEBI:18420"/>
        <label>1</label>
    </ligand>
</feature>
<feature type="region of interest" description="Disordered" evidence="20">
    <location>
        <begin position="494"/>
        <end position="524"/>
    </location>
</feature>
<organism evidence="21 22">
    <name type="scientific">Plakobranchus ocellatus</name>
    <dbReference type="NCBI Taxonomy" id="259542"/>
    <lineage>
        <taxon>Eukaryota</taxon>
        <taxon>Metazoa</taxon>
        <taxon>Spiralia</taxon>
        <taxon>Lophotrochozoa</taxon>
        <taxon>Mollusca</taxon>
        <taxon>Gastropoda</taxon>
        <taxon>Heterobranchia</taxon>
        <taxon>Euthyneura</taxon>
        <taxon>Panpulmonata</taxon>
        <taxon>Sacoglossa</taxon>
        <taxon>Placobranchoidea</taxon>
        <taxon>Plakobranchidae</taxon>
        <taxon>Plakobranchus</taxon>
    </lineage>
</organism>
<evidence type="ECO:0000256" key="5">
    <source>
        <dbReference type="ARBA" id="ARBA00008276"/>
    </source>
</evidence>
<dbReference type="InterPro" id="IPR001645">
    <property type="entry name" value="Folylpolyglutamate_synth"/>
</dbReference>
<comment type="function">
    <text evidence="17">Catalyzes conversion of folates to polyglutamate derivatives allowing concentration of folate compounds in the cell and the intracellular retention of these cofactors, which are important substrates for most of the folate-dependent enzymes that are involved in one-carbon transfer reactions involved in purine, pyrimidine and amino acid synthesis.</text>
</comment>
<evidence type="ECO:0000256" key="8">
    <source>
        <dbReference type="ARBA" id="ARBA00022598"/>
    </source>
</evidence>
<evidence type="ECO:0000256" key="19">
    <source>
        <dbReference type="PIRSR" id="PIRSR038895-2"/>
    </source>
</evidence>
<feature type="binding site" evidence="18">
    <location>
        <position position="381"/>
    </location>
    <ligand>
        <name>ATP</name>
        <dbReference type="ChEBI" id="CHEBI:30616"/>
    </ligand>
</feature>
<comment type="similarity">
    <text evidence="5 17">Belongs to the folylpolyglutamate synthase family.</text>
</comment>
<keyword evidence="12 18" id="KW-0067">ATP-binding</keyword>
<dbReference type="GO" id="GO:0006730">
    <property type="term" value="P:one-carbon metabolic process"/>
    <property type="evidence" value="ECO:0007669"/>
    <property type="project" value="UniProtKB-KW"/>
</dbReference>
<keyword evidence="8 17" id="KW-0436">Ligase</keyword>
<dbReference type="PANTHER" id="PTHR11136">
    <property type="entry name" value="FOLYLPOLYGLUTAMATE SYNTHASE-RELATED"/>
    <property type="match status" value="1"/>
</dbReference>
<dbReference type="PIRSF" id="PIRSF038895">
    <property type="entry name" value="FPGS"/>
    <property type="match status" value="1"/>
</dbReference>
<dbReference type="GO" id="GO:0005759">
    <property type="term" value="C:mitochondrial matrix"/>
    <property type="evidence" value="ECO:0007669"/>
    <property type="project" value="UniProtKB-SubCell"/>
</dbReference>
<keyword evidence="13 19" id="KW-0460">Magnesium</keyword>
<dbReference type="InterPro" id="IPR036565">
    <property type="entry name" value="Mur-like_cat_sf"/>
</dbReference>
<evidence type="ECO:0000256" key="14">
    <source>
        <dbReference type="ARBA" id="ARBA00023128"/>
    </source>
</evidence>
<dbReference type="PANTHER" id="PTHR11136:SF5">
    <property type="entry name" value="FOLYLPOLYGLUTAMATE SYNTHASE, MITOCHONDRIAL"/>
    <property type="match status" value="1"/>
</dbReference>
<comment type="pathway">
    <text evidence="4 17">Cofactor biosynthesis; tetrahydrofolylpolyglutamate biosynthesis.</text>
</comment>
<dbReference type="EMBL" id="BLXT01002394">
    <property type="protein sequence ID" value="GFN94006.1"/>
    <property type="molecule type" value="Genomic_DNA"/>
</dbReference>
<dbReference type="Gene3D" id="3.90.190.20">
    <property type="entry name" value="Mur ligase, C-terminal domain"/>
    <property type="match status" value="1"/>
</dbReference>
<dbReference type="Gene3D" id="3.40.1190.10">
    <property type="entry name" value="Mur-like, catalytic domain"/>
    <property type="match status" value="1"/>
</dbReference>
<evidence type="ECO:0000256" key="17">
    <source>
        <dbReference type="PIRNR" id="PIRNR038895"/>
    </source>
</evidence>
<dbReference type="EC" id="6.3.2.17" evidence="17"/>
<name>A0AAV3ZFC2_9GAST</name>
<keyword evidence="22" id="KW-1185">Reference proteome</keyword>
<evidence type="ECO:0000256" key="10">
    <source>
        <dbReference type="ARBA" id="ARBA00022741"/>
    </source>
</evidence>
<evidence type="ECO:0000256" key="6">
    <source>
        <dbReference type="ARBA" id="ARBA00022490"/>
    </source>
</evidence>
<dbReference type="Proteomes" id="UP000735302">
    <property type="component" value="Unassembled WGS sequence"/>
</dbReference>
<evidence type="ECO:0000256" key="18">
    <source>
        <dbReference type="PIRSR" id="PIRSR038895-1"/>
    </source>
</evidence>
<sequence length="595" mass="66726">MVSSSTLRNSPLLKKLSISQALKSPPQPFAPAHKFWKRSKDFPNPAPSLTNWLSTQTEDAVEKLHTLTSNADAIEKVIRSKATTAELAIPKMKKYLQRIGLDSNDLNKLSVIHVSGTKGKGSTCAFSERILSCHGYTTGLYTSPHLFEVRERIRINGRPLSKEKFGKYFWSVFSKLKDTEIPCKADEGYDMPFYFTFLTVMAIHVFLEEGVDVAIMEVGIGGQYDPTNVFERPVVCGVTALGFDHTNILGNTIQEIAWNKAGIFKRDRPAVVLPQDPSAMQVILDRAVERQSPLFVSESLSRHDLNNLHVNLGIDCDKQAENGCLAVHLTDLWMRLHKREAQMQKYVPATFSNIEDIASLKIRDLHEATVEGLSTCVWPGRTQTIKRERTTYYLDGAHTRESIEVCAKWFKEKANMEKMHLGGTVIRLLIFNTTGDRDTRLFLSLLKDCDFDVALFCTNQLSTVESLSKSDRYYNTFSWKKMMEKARSNQAVWDNLTPSPSSVSPDRTAESCGRPSQDKSFLTSPSSQAFPCILHALAWATQGRDSNVKVKDHRGVDLPEAPQFLQKAEHVQILITGSLHLVGGALEVLIPDMNS</sequence>
<evidence type="ECO:0000256" key="3">
    <source>
        <dbReference type="ARBA" id="ARBA00004496"/>
    </source>
</evidence>
<comment type="subcellular location">
    <subcellularLocation>
        <location evidence="3">Cytoplasm</location>
    </subcellularLocation>
    <subcellularLocation>
        <location evidence="1">Mitochondrion inner membrane</location>
    </subcellularLocation>
    <subcellularLocation>
        <location evidence="2">Mitochondrion matrix</location>
    </subcellularLocation>
</comment>
<reference evidence="21 22" key="1">
    <citation type="journal article" date="2021" name="Elife">
        <title>Chloroplast acquisition without the gene transfer in kleptoplastic sea slugs, Plakobranchus ocellatus.</title>
        <authorList>
            <person name="Maeda T."/>
            <person name="Takahashi S."/>
            <person name="Yoshida T."/>
            <person name="Shimamura S."/>
            <person name="Takaki Y."/>
            <person name="Nagai Y."/>
            <person name="Toyoda A."/>
            <person name="Suzuki Y."/>
            <person name="Arimoto A."/>
            <person name="Ishii H."/>
            <person name="Satoh N."/>
            <person name="Nishiyama T."/>
            <person name="Hasebe M."/>
            <person name="Maruyama T."/>
            <person name="Minagawa J."/>
            <person name="Obokata J."/>
            <person name="Shigenobu S."/>
        </authorList>
    </citation>
    <scope>NUCLEOTIDE SEQUENCE [LARGE SCALE GENOMIC DNA]</scope>
</reference>
<dbReference type="GO" id="GO:0005743">
    <property type="term" value="C:mitochondrial inner membrane"/>
    <property type="evidence" value="ECO:0007669"/>
    <property type="project" value="UniProtKB-SubCell"/>
</dbReference>
<proteinExistence type="inferred from homology"/>
<feature type="binding site" evidence="19">
    <location>
        <position position="217"/>
    </location>
    <ligand>
        <name>Mg(2+)</name>
        <dbReference type="ChEBI" id="CHEBI:18420"/>
        <label>1</label>
    </ligand>
</feature>
<dbReference type="GO" id="GO:0046872">
    <property type="term" value="F:metal ion binding"/>
    <property type="evidence" value="ECO:0007669"/>
    <property type="project" value="UniProtKB-KW"/>
</dbReference>
<evidence type="ECO:0000313" key="21">
    <source>
        <dbReference type="EMBL" id="GFN94006.1"/>
    </source>
</evidence>
<gene>
    <name evidence="21" type="ORF">PoB_002051200</name>
</gene>
<evidence type="ECO:0000256" key="11">
    <source>
        <dbReference type="ARBA" id="ARBA00022792"/>
    </source>
</evidence>
<dbReference type="GO" id="GO:0005524">
    <property type="term" value="F:ATP binding"/>
    <property type="evidence" value="ECO:0007669"/>
    <property type="project" value="UniProtKB-KW"/>
</dbReference>
<dbReference type="GO" id="GO:0004326">
    <property type="term" value="F:tetrahydrofolylpolyglutamate synthase activity"/>
    <property type="evidence" value="ECO:0007669"/>
    <property type="project" value="UniProtKB-EC"/>
</dbReference>
<comment type="cofactor">
    <cofactor evidence="17">
        <name>a monovalent cation</name>
        <dbReference type="ChEBI" id="CHEBI:60242"/>
    </cofactor>
    <text evidence="17">A monovalent cation.</text>
</comment>
<dbReference type="AlphaFoldDB" id="A0AAV3ZFC2"/>
<dbReference type="PROSITE" id="PS01011">
    <property type="entry name" value="FOLYLPOLYGLU_SYNT_1"/>
    <property type="match status" value="1"/>
</dbReference>
<keyword evidence="6" id="KW-0963">Cytoplasm</keyword>
<keyword evidence="11" id="KW-0999">Mitochondrion inner membrane</keyword>
<evidence type="ECO:0000256" key="20">
    <source>
        <dbReference type="SAM" id="MobiDB-lite"/>
    </source>
</evidence>
<feature type="binding site" evidence="18">
    <location>
        <position position="395"/>
    </location>
    <ligand>
        <name>ATP</name>
        <dbReference type="ChEBI" id="CHEBI:30616"/>
    </ligand>
</feature>
<dbReference type="SUPFAM" id="SSF53623">
    <property type="entry name" value="MurD-like peptide ligases, catalytic domain"/>
    <property type="match status" value="1"/>
</dbReference>
<evidence type="ECO:0000256" key="9">
    <source>
        <dbReference type="ARBA" id="ARBA00022723"/>
    </source>
</evidence>
<evidence type="ECO:0000256" key="7">
    <source>
        <dbReference type="ARBA" id="ARBA00022563"/>
    </source>
</evidence>
<dbReference type="SUPFAM" id="SSF53244">
    <property type="entry name" value="MurD-like peptide ligases, peptide-binding domain"/>
    <property type="match status" value="1"/>
</dbReference>
<evidence type="ECO:0000256" key="13">
    <source>
        <dbReference type="ARBA" id="ARBA00022842"/>
    </source>
</evidence>
<dbReference type="InterPro" id="IPR023600">
    <property type="entry name" value="Folylpolyglutamate_synth_euk"/>
</dbReference>
<dbReference type="NCBIfam" id="TIGR01499">
    <property type="entry name" value="folC"/>
    <property type="match status" value="1"/>
</dbReference>
<keyword evidence="14" id="KW-0496">Mitochondrion</keyword>
<keyword evidence="7 17" id="KW-0554">One-carbon metabolism</keyword>